<dbReference type="Pfam" id="PF07751">
    <property type="entry name" value="Abi_2"/>
    <property type="match status" value="1"/>
</dbReference>
<dbReference type="GeneID" id="29673475"/>
<sequence>MKNIKYDKEFKTFEEQISYLKNTYNLIIKNEDLALELLKIFPYYNLINGYKEYFMKNGKYSNTSLEDLVSIHLLDKNFLTIIFKYSTYVEDIFKHKLAYVISSQSYNHVDKDFYLKDSKLFKKNFSSNIIKTLEKILSNPNVEDPTKHYLKVHNHIPTWIFFKNVNFYEVTELFKIFNSDLKTDVIKMFYLFYKTKFKFNSPPKDYEKKAKRIEIFEKSLLTVRKFRNLISHNLKVFTYTLNKGISTSYFNDTFINNFLIYSDKKYEGDLYTCIISIILLLDAPLSTFFIKDLQLIINEHKSHSNTYFKMYRLPSNFNEILEKIYDELNHIK</sequence>
<dbReference type="Proteomes" id="UP000002072">
    <property type="component" value="Chromosome"/>
</dbReference>
<dbReference type="AlphaFoldDB" id="D1AYV8"/>
<reference evidence="1 2" key="1">
    <citation type="journal article" date="2009" name="Stand. Genomic Sci.">
        <title>Complete genome sequence of Streptobacillus moniliformis type strain (9901T).</title>
        <authorList>
            <person name="Nolan M."/>
            <person name="Gronow S."/>
            <person name="Lapidus A."/>
            <person name="Ivanova N."/>
            <person name="Copeland A."/>
            <person name="Lucas S."/>
            <person name="Del Rio T.G."/>
            <person name="Chen F."/>
            <person name="Tice H."/>
            <person name="Pitluck S."/>
            <person name="Cheng J.F."/>
            <person name="Sims D."/>
            <person name="Meincke L."/>
            <person name="Bruce D."/>
            <person name="Goodwin L."/>
            <person name="Brettin T."/>
            <person name="Han C."/>
            <person name="Detter J.C."/>
            <person name="Ovchinikova G."/>
            <person name="Pati A."/>
            <person name="Mavromatis K."/>
            <person name="Mikhailova N."/>
            <person name="Chen A."/>
            <person name="Palaniappan K."/>
            <person name="Land M."/>
            <person name="Hauser L."/>
            <person name="Chang Y.J."/>
            <person name="Jeffries C.D."/>
            <person name="Rohde M."/>
            <person name="Sproer C."/>
            <person name="Goker M."/>
            <person name="Bristow J."/>
            <person name="Eisen J.A."/>
            <person name="Markowitz V."/>
            <person name="Hugenholtz P."/>
            <person name="Kyrpides N.C."/>
            <person name="Klenk H.P."/>
            <person name="Chain P."/>
        </authorList>
    </citation>
    <scope>NUCLEOTIDE SEQUENCE [LARGE SCALE GENOMIC DNA]</scope>
    <source>
        <strain evidence="2">ATCC 14647 / DSM 12112 / NCTC 10651 / 9901</strain>
    </source>
</reference>
<dbReference type="EMBL" id="CP001779">
    <property type="protein sequence ID" value="ACZ01484.1"/>
    <property type="molecule type" value="Genomic_DNA"/>
</dbReference>
<dbReference type="KEGG" id="smf:Smon_1019"/>
<evidence type="ECO:0000313" key="1">
    <source>
        <dbReference type="EMBL" id="ACZ01484.1"/>
    </source>
</evidence>
<dbReference type="InterPro" id="IPR011664">
    <property type="entry name" value="Abi_system_AbiD/AbiF-like"/>
</dbReference>
<dbReference type="eggNOG" id="COG4823">
    <property type="taxonomic scope" value="Bacteria"/>
</dbReference>
<proteinExistence type="predicted"/>
<dbReference type="HOGENOM" id="CLU_044962_0_0_0"/>
<gene>
    <name evidence="1" type="ordered locus">Smon_1019</name>
</gene>
<accession>D1AYV8</accession>
<organism evidence="1 2">
    <name type="scientific">Streptobacillus moniliformis (strain ATCC 14647 / DSM 12112 / NCTC 10651 / 9901)</name>
    <dbReference type="NCBI Taxonomy" id="519441"/>
    <lineage>
        <taxon>Bacteria</taxon>
        <taxon>Fusobacteriati</taxon>
        <taxon>Fusobacteriota</taxon>
        <taxon>Fusobacteriia</taxon>
        <taxon>Fusobacteriales</taxon>
        <taxon>Leptotrichiaceae</taxon>
        <taxon>Streptobacillus</taxon>
    </lineage>
</organism>
<name>D1AYV8_STRM9</name>
<protein>
    <submittedName>
        <fullName evidence="1">Abi family protein</fullName>
    </submittedName>
</protein>
<dbReference type="RefSeq" id="WP_012859032.1">
    <property type="nucleotide sequence ID" value="NC_013515.1"/>
</dbReference>
<keyword evidence="2" id="KW-1185">Reference proteome</keyword>
<evidence type="ECO:0000313" key="2">
    <source>
        <dbReference type="Proteomes" id="UP000002072"/>
    </source>
</evidence>
<dbReference type="OrthoDB" id="5363652at2"/>